<dbReference type="PANTHER" id="PTHR45024:SF3">
    <property type="entry name" value="BLL2957 PROTEIN"/>
    <property type="match status" value="1"/>
</dbReference>
<evidence type="ECO:0000313" key="4">
    <source>
        <dbReference type="Proteomes" id="UP001156641"/>
    </source>
</evidence>
<dbReference type="RefSeq" id="WP_284257746.1">
    <property type="nucleotide sequence ID" value="NZ_BSOS01000049.1"/>
</dbReference>
<gene>
    <name evidence="3" type="ORF">GCM10010909_17150</name>
</gene>
<sequence>MSGLLEGRVIIVTGGGRGVGRGIALNAASQGARVIVNDIGIGPGGEVEGGTGPACDVVDEIKAAGGEAAACYDSVSTWASAQKIIQSALDNFGRIDGVVNNAGILKDTIFHKMPIEDFDQVIDVNLKGVFYVSRAAAPYFKEQSSGAFVHMTSTSALIGNFGQVNYIAAKAGVAGMSRAIALDMQRFGVTSNAIAPFAWTRMVNTIPTDTPEQKKRVEGLKKMIPEKIAPFVVALLSDEGRKRVNGQIFGVRNNEIFFFSQTRPIQIAQNGDGWTPETVIERAFPMFEPHFYPLVRSGEVFSWDPC</sequence>
<organism evidence="3 4">
    <name type="scientific">Acidocella aquatica</name>
    <dbReference type="NCBI Taxonomy" id="1922313"/>
    <lineage>
        <taxon>Bacteria</taxon>
        <taxon>Pseudomonadati</taxon>
        <taxon>Pseudomonadota</taxon>
        <taxon>Alphaproteobacteria</taxon>
        <taxon>Acetobacterales</taxon>
        <taxon>Acidocellaceae</taxon>
        <taxon>Acidocella</taxon>
    </lineage>
</organism>
<keyword evidence="4" id="KW-1185">Reference proteome</keyword>
<dbReference type="PRINTS" id="PR00081">
    <property type="entry name" value="GDHRDH"/>
</dbReference>
<reference evidence="4" key="1">
    <citation type="journal article" date="2019" name="Int. J. Syst. Evol. Microbiol.">
        <title>The Global Catalogue of Microorganisms (GCM) 10K type strain sequencing project: providing services to taxonomists for standard genome sequencing and annotation.</title>
        <authorList>
            <consortium name="The Broad Institute Genomics Platform"/>
            <consortium name="The Broad Institute Genome Sequencing Center for Infectious Disease"/>
            <person name="Wu L."/>
            <person name="Ma J."/>
        </authorList>
    </citation>
    <scope>NUCLEOTIDE SEQUENCE [LARGE SCALE GENOMIC DNA]</scope>
    <source>
        <strain evidence="4">NBRC 112502</strain>
    </source>
</reference>
<accession>A0ABQ6AA79</accession>
<dbReference type="EMBL" id="BSOS01000049">
    <property type="protein sequence ID" value="GLR67034.1"/>
    <property type="molecule type" value="Genomic_DNA"/>
</dbReference>
<comment type="similarity">
    <text evidence="1">Belongs to the short-chain dehydrogenases/reductases (SDR) family.</text>
</comment>
<dbReference type="InterPro" id="IPR002347">
    <property type="entry name" value="SDR_fam"/>
</dbReference>
<dbReference type="PRINTS" id="PR00080">
    <property type="entry name" value="SDRFAMILY"/>
</dbReference>
<dbReference type="Proteomes" id="UP001156641">
    <property type="component" value="Unassembled WGS sequence"/>
</dbReference>
<evidence type="ECO:0000259" key="2">
    <source>
        <dbReference type="SMART" id="SM00822"/>
    </source>
</evidence>
<dbReference type="Gene3D" id="3.40.50.720">
    <property type="entry name" value="NAD(P)-binding Rossmann-like Domain"/>
    <property type="match status" value="1"/>
</dbReference>
<protein>
    <submittedName>
        <fullName evidence="3">3-hydroxyacyl-CoA dehydrogenase</fullName>
    </submittedName>
</protein>
<dbReference type="SUPFAM" id="SSF51735">
    <property type="entry name" value="NAD(P)-binding Rossmann-fold domains"/>
    <property type="match status" value="1"/>
</dbReference>
<dbReference type="Pfam" id="PF00106">
    <property type="entry name" value="adh_short"/>
    <property type="match status" value="1"/>
</dbReference>
<comment type="caution">
    <text evidence="3">The sequence shown here is derived from an EMBL/GenBank/DDBJ whole genome shotgun (WGS) entry which is preliminary data.</text>
</comment>
<evidence type="ECO:0000313" key="3">
    <source>
        <dbReference type="EMBL" id="GLR67034.1"/>
    </source>
</evidence>
<dbReference type="SMART" id="SM00822">
    <property type="entry name" value="PKS_KR"/>
    <property type="match status" value="1"/>
</dbReference>
<feature type="domain" description="Ketoreductase" evidence="2">
    <location>
        <begin position="8"/>
        <end position="202"/>
    </location>
</feature>
<dbReference type="InterPro" id="IPR051687">
    <property type="entry name" value="Peroxisomal_Beta-Oxidation"/>
</dbReference>
<dbReference type="InterPro" id="IPR057326">
    <property type="entry name" value="KR_dom"/>
</dbReference>
<name>A0ABQ6AA79_9PROT</name>
<dbReference type="PANTHER" id="PTHR45024">
    <property type="entry name" value="DEHYDROGENASES, SHORT CHAIN"/>
    <property type="match status" value="1"/>
</dbReference>
<proteinExistence type="inferred from homology"/>
<dbReference type="InterPro" id="IPR036291">
    <property type="entry name" value="NAD(P)-bd_dom_sf"/>
</dbReference>
<evidence type="ECO:0000256" key="1">
    <source>
        <dbReference type="RuleBase" id="RU000363"/>
    </source>
</evidence>